<dbReference type="Gene3D" id="2.40.50.990">
    <property type="match status" value="1"/>
</dbReference>
<feature type="transmembrane region" description="Helical" evidence="19">
    <location>
        <begin position="1104"/>
        <end position="1125"/>
    </location>
</feature>
<dbReference type="OrthoDB" id="5574975at2759"/>
<reference evidence="22" key="2">
    <citation type="submission" date="2024-04" db="EMBL/GenBank/DDBJ databases">
        <authorList>
            <person name="Chen Y."/>
            <person name="Shah S."/>
            <person name="Dougan E. K."/>
            <person name="Thang M."/>
            <person name="Chan C."/>
        </authorList>
    </citation>
    <scope>NUCLEOTIDE SEQUENCE [LARGE SCALE GENOMIC DNA]</scope>
</reference>
<dbReference type="Proteomes" id="UP001152797">
    <property type="component" value="Unassembled WGS sequence"/>
</dbReference>
<feature type="transmembrane region" description="Helical" evidence="19">
    <location>
        <begin position="1236"/>
        <end position="1263"/>
    </location>
</feature>
<keyword evidence="13 19" id="KW-0472">Membrane</keyword>
<dbReference type="InterPro" id="IPR047038">
    <property type="entry name" value="eEF3_chromodomain-like_sf"/>
</dbReference>
<protein>
    <recommendedName>
        <fullName evidence="15">Elongation factor 3</fullName>
    </recommendedName>
    <alternativeName>
        <fullName evidence="16">Eukaryotic elongation factor 3</fullName>
    </alternativeName>
</protein>
<keyword evidence="7" id="KW-0677">Repeat</keyword>
<sequence>MPSIEELKKLIKNHEVKIDDAEQEVANEPNKKKKKDLENALKKLQNDEKYLKAKEEVKAAEAQAQKEAERAALNGKAADKKADAKGKKKEETKAAPKVDAKVDEATFKEIDEAFAASGKDAAEKKATAISTLEMLAAATPFVLPRLPQLIPLFDNSKLAAPALKAATAIVEQIAPQGHSVADRVMPPLLAGIEDKKWKVKAGCIQVLLPALKQMEGTTTLQLANCLPAIVSKLAEAALEVRAEIRTATGAVLKEIGAFVGSPEIKALSPDLVQALAEPTNQKHTQAVLAKMGNATFKSMIDEASLALLLPIVMRGLKDREAMSKKWSAQIFGSAALLVRDVDFLKPYLKTALPLLQAALNDSVPEVRREAAKAYGILEQVMPEYSRSHCQPFLFGKLRAGDASEQIGAALGLAEVFVRMDKAKLSQFIPEVQKGSVEENLTVRRGFLELMDTMPQAMKMDFVPYIERLFPAMLMGINGEKDLSDDPAMKAAQALVGRFGDLCPDLLMAAFEGSYAKALGSTKDWKKMQVVREKSMQLLLKTAEKILEHKKFGQDLLTCDECSNKATRLRVLILAFVARNDPDAAVKRVASNVWKTSGGSPKMQKTIAQELSQSIMKWRAGSMGAGLQKVAKDALSELVKAGDVEDPSEDVEAVSSEFCFDTAKSLNEEAAKIAAGEFSVSQADEADTKEDCQMVKKVETFWGKHASFGTLVGELKSHFLSVSESVIREGHKKKLPGPRVVEELQSAIQQICRCCKDQVEDFLKAVPENVEARHVPGTMLGQLEERIRGIAIATDSKSSSALEVFAHGPHRGMMKLDYSFYSVTLVGFFAGISSGLFVKLYKTVLEIVLELIWTRLPAALYAAGWSDEAPFSLVNLTWILGAFFGAIVGLGRAYLPEEAVTNMNVWVREVHGPNGSAPCGPWVLGLVLLSLLTAFGGASVGPEPVVIIMPSVLYVGMVKKLLNPSVQVLRVAALAGGAGGLAAFFGLPLASAFFALEIPHMDGAEFALEAYSACVVAGVVGTIVGHCIWEPSQLLGNSRFWFPGGDSPDQPQITTSEFGLGAVAMGILAGIIGGLTSYLLVTLMRGWHPLFEHIKHIKHQHRWKALRYSALLAVVGAANAAMSFLYPSALWWGEDQLQVVLTRGCSFGAKIFPDCQPVKLKYLYEKLIYKDAIVAHPGISMSGWEMFGLGLVKLVMISMCEGAGFVGGPIYPIIFATGAMGSALGATDWVSMLGGQYVYICTAAAMSTGLAALLHTQVFGILIVMELQANIPHGSVSSQTIALMTAVYSFYLLTRNYVAPYFQLVSQQKPREDLQYLTPEPETQSDTEDDSDTDLEMERVRTETEVVGTLSETTGSDGDEVEPKSSKSSRFGKYFKALCRDVLGDDFDGQHQEGYDKDTLLRVENMLLMYGAGKLLLKDTVLEMKANRRYGVVGHNGAGKTTLMKEIVAGRIVGMPTHLRCVHVDDSKLGEMSKSSLNALEYVQMKALEQGVTDASAENLRKVGFPEKMFEVPVAELSTGWRMRLTLAVSMLKHADIVLLDEPTNHLDQESVDWLGDYLLQLTKSSVMVISHEPKFLNKICTDIISYKDKALVYTEGNFDAFVMAKGIKADDIEALLSGNLKLDEEEEGEEGAEEKKVAVQAPIAGPPKISFPIPGSVEGVKSSSKAVIEFKNLSFRYGKDKDYLISDVAGKLSLGSRVAICGRNGCGKSTLMTLICSEMNPTENKDGKLGEITRHCNLRVAYMKQDHLKTLGPYFDTSPLNYITQRFKNGYDEELQKRLIEPEDDEEAARRATLAKQYGKYGNPVGELLTRSKQGSQLYYEVRWEGLDDPKQNTMVSLKTLRDMGLDKVVIACDERIAAKAAGLDQRPLTRREIVKHCEAFGIDEEMCCNQQIRGFSAGQKVRLSLAAMFWTKPHFIAVDEPTNYLDVETVEALSKALNNFRGGILMIEPKMDFVEKVCNETWTLEDGKITVQKLDNGLKRVA</sequence>
<dbReference type="InterPro" id="IPR003439">
    <property type="entry name" value="ABC_transporter-like_ATP-bd"/>
</dbReference>
<evidence type="ECO:0000256" key="14">
    <source>
        <dbReference type="ARBA" id="ARBA00049360"/>
    </source>
</evidence>
<dbReference type="InterPro" id="IPR050611">
    <property type="entry name" value="ABCF"/>
</dbReference>
<dbReference type="GO" id="GO:0003746">
    <property type="term" value="F:translation elongation factor activity"/>
    <property type="evidence" value="ECO:0007669"/>
    <property type="project" value="UniProtKB-KW"/>
</dbReference>
<feature type="transmembrane region" description="Helical" evidence="19">
    <location>
        <begin position="875"/>
        <end position="894"/>
    </location>
</feature>
<evidence type="ECO:0000256" key="15">
    <source>
        <dbReference type="ARBA" id="ARBA00050030"/>
    </source>
</evidence>
<evidence type="ECO:0000256" key="2">
    <source>
        <dbReference type="ARBA" id="ARBA00004496"/>
    </source>
</evidence>
<dbReference type="Gene3D" id="1.25.10.10">
    <property type="entry name" value="Leucine-rich Repeat Variant"/>
    <property type="match status" value="2"/>
</dbReference>
<feature type="transmembrane region" description="Helical" evidence="19">
    <location>
        <begin position="1212"/>
        <end position="1230"/>
    </location>
</feature>
<dbReference type="InterPro" id="IPR034085">
    <property type="entry name" value="TOG"/>
</dbReference>
<evidence type="ECO:0000313" key="24">
    <source>
        <dbReference type="Proteomes" id="UP001152797"/>
    </source>
</evidence>
<evidence type="ECO:0000256" key="9">
    <source>
        <dbReference type="ARBA" id="ARBA00022768"/>
    </source>
</evidence>
<dbReference type="Gene3D" id="1.10.3080.10">
    <property type="entry name" value="Clc chloride channel"/>
    <property type="match status" value="1"/>
</dbReference>
<proteinExistence type="inferred from homology"/>
<evidence type="ECO:0000313" key="23">
    <source>
        <dbReference type="EMBL" id="CAL4800964.1"/>
    </source>
</evidence>
<dbReference type="Pfam" id="PF00005">
    <property type="entry name" value="ABC_tran"/>
    <property type="match status" value="2"/>
</dbReference>
<dbReference type="InterPro" id="IPR027417">
    <property type="entry name" value="P-loop_NTPase"/>
</dbReference>
<evidence type="ECO:0000256" key="13">
    <source>
        <dbReference type="ARBA" id="ARBA00023136"/>
    </source>
</evidence>
<evidence type="ECO:0000256" key="3">
    <source>
        <dbReference type="ARBA" id="ARBA00004815"/>
    </source>
</evidence>
<dbReference type="InterPro" id="IPR003593">
    <property type="entry name" value="AAA+_ATPase"/>
</dbReference>
<feature type="repeat" description="HEAT" evidence="17">
    <location>
        <begin position="351"/>
        <end position="388"/>
    </location>
</feature>
<dbReference type="CDD" id="cd00400">
    <property type="entry name" value="Voltage_gated_ClC"/>
    <property type="match status" value="1"/>
</dbReference>
<feature type="domain" description="ABC transporter" evidence="20">
    <location>
        <begin position="1400"/>
        <end position="1620"/>
    </location>
</feature>
<feature type="compositionally biased region" description="Basic and acidic residues" evidence="18">
    <location>
        <begin position="59"/>
        <end position="70"/>
    </location>
</feature>
<dbReference type="SUPFAM" id="SSF81340">
    <property type="entry name" value="Clc chloride channel"/>
    <property type="match status" value="1"/>
</dbReference>
<comment type="catalytic activity">
    <reaction evidence="14">
        <text>ATP + H2O = ADP + phosphate + H(+)</text>
        <dbReference type="Rhea" id="RHEA:13065"/>
        <dbReference type="ChEBI" id="CHEBI:15377"/>
        <dbReference type="ChEBI" id="CHEBI:15378"/>
        <dbReference type="ChEBI" id="CHEBI:30616"/>
        <dbReference type="ChEBI" id="CHEBI:43474"/>
        <dbReference type="ChEBI" id="CHEBI:456216"/>
    </reaction>
</comment>
<feature type="compositionally biased region" description="Basic and acidic residues" evidence="18">
    <location>
        <begin position="77"/>
        <end position="94"/>
    </location>
</feature>
<evidence type="ECO:0000256" key="5">
    <source>
        <dbReference type="ARBA" id="ARBA00022490"/>
    </source>
</evidence>
<evidence type="ECO:0000256" key="7">
    <source>
        <dbReference type="ARBA" id="ARBA00022737"/>
    </source>
</evidence>
<dbReference type="Gene3D" id="3.40.50.300">
    <property type="entry name" value="P-loop containing nucleotide triphosphate hydrolases"/>
    <property type="match status" value="2"/>
</dbReference>
<dbReference type="EMBL" id="CAMXCT030005968">
    <property type="protein sequence ID" value="CAL4800964.1"/>
    <property type="molecule type" value="Genomic_DNA"/>
</dbReference>
<comment type="similarity">
    <text evidence="4">Belongs to the ABC transporter superfamily. ABCF family. EF3 subfamily.</text>
</comment>
<dbReference type="GO" id="GO:0005737">
    <property type="term" value="C:cytoplasm"/>
    <property type="evidence" value="ECO:0007669"/>
    <property type="project" value="UniProtKB-SubCell"/>
</dbReference>
<dbReference type="PROSITE" id="PS50893">
    <property type="entry name" value="ABC_TRANSPORTER_2"/>
    <property type="match status" value="2"/>
</dbReference>
<dbReference type="PROSITE" id="PS00211">
    <property type="entry name" value="ABC_TRANSPORTER_1"/>
    <property type="match status" value="1"/>
</dbReference>
<dbReference type="Pfam" id="PF24987">
    <property type="entry name" value="HEAT_EF3_N"/>
    <property type="match status" value="1"/>
</dbReference>
<dbReference type="InterPro" id="IPR014743">
    <property type="entry name" value="Cl-channel_core"/>
</dbReference>
<evidence type="ECO:0000256" key="18">
    <source>
        <dbReference type="SAM" id="MobiDB-lite"/>
    </source>
</evidence>
<accession>A0A9P1DQI2</accession>
<dbReference type="PROSITE" id="PS50077">
    <property type="entry name" value="HEAT_REPEAT"/>
    <property type="match status" value="1"/>
</dbReference>
<feature type="region of interest" description="Disordered" evidence="18">
    <location>
        <begin position="59"/>
        <end position="94"/>
    </location>
</feature>
<comment type="subcellular location">
    <subcellularLocation>
        <location evidence="2">Cytoplasm</location>
    </subcellularLocation>
    <subcellularLocation>
        <location evidence="1">Membrane</location>
        <topology evidence="1">Multi-pass membrane protein</topology>
    </subcellularLocation>
</comment>
<dbReference type="SUPFAM" id="SSF52540">
    <property type="entry name" value="P-loop containing nucleoside triphosphate hydrolases"/>
    <property type="match status" value="2"/>
</dbReference>
<feature type="transmembrane region" description="Helical" evidence="19">
    <location>
        <begin position="843"/>
        <end position="863"/>
    </location>
</feature>
<name>A0A9P1DQI2_9DINO</name>
<feature type="transmembrane region" description="Helical" evidence="19">
    <location>
        <begin position="817"/>
        <end position="837"/>
    </location>
</feature>
<dbReference type="EMBL" id="CAMXCT010005968">
    <property type="protein sequence ID" value="CAI4013652.1"/>
    <property type="molecule type" value="Genomic_DNA"/>
</dbReference>
<dbReference type="PANTHER" id="PTHR19211:SF5">
    <property type="entry name" value="ELONGATION FACTOR 3A-RELATED"/>
    <property type="match status" value="1"/>
</dbReference>
<dbReference type="GO" id="GO:0015108">
    <property type="term" value="F:chloride transmembrane transporter activity"/>
    <property type="evidence" value="ECO:0007669"/>
    <property type="project" value="InterPro"/>
</dbReference>
<evidence type="ECO:0000313" key="21">
    <source>
        <dbReference type="EMBL" id="CAI4013652.1"/>
    </source>
</evidence>
<keyword evidence="6 19" id="KW-0812">Transmembrane</keyword>
<reference evidence="21" key="1">
    <citation type="submission" date="2022-10" db="EMBL/GenBank/DDBJ databases">
        <authorList>
            <person name="Chen Y."/>
            <person name="Dougan E. K."/>
            <person name="Chan C."/>
            <person name="Rhodes N."/>
            <person name="Thang M."/>
        </authorList>
    </citation>
    <scope>NUCLEOTIDE SEQUENCE</scope>
</reference>
<evidence type="ECO:0000256" key="10">
    <source>
        <dbReference type="ARBA" id="ARBA00022840"/>
    </source>
</evidence>
<dbReference type="GO" id="GO:0016887">
    <property type="term" value="F:ATP hydrolysis activity"/>
    <property type="evidence" value="ECO:0007669"/>
    <property type="project" value="InterPro"/>
</dbReference>
<evidence type="ECO:0000256" key="1">
    <source>
        <dbReference type="ARBA" id="ARBA00004141"/>
    </source>
</evidence>
<dbReference type="SMART" id="SM01349">
    <property type="entry name" value="TOG"/>
    <property type="match status" value="1"/>
</dbReference>
<feature type="region of interest" description="Disordered" evidence="18">
    <location>
        <begin position="1315"/>
        <end position="1366"/>
    </location>
</feature>
<dbReference type="CDD" id="cd03221">
    <property type="entry name" value="ABCF_EF-3"/>
    <property type="match status" value="1"/>
</dbReference>
<keyword evidence="24" id="KW-1185">Reference proteome</keyword>
<feature type="compositionally biased region" description="Acidic residues" evidence="18">
    <location>
        <begin position="1322"/>
        <end position="1334"/>
    </location>
</feature>
<feature type="transmembrane region" description="Helical" evidence="19">
    <location>
        <begin position="914"/>
        <end position="937"/>
    </location>
</feature>
<keyword evidence="11" id="KW-0648">Protein biosynthesis</keyword>
<keyword evidence="8" id="KW-0547">Nucleotide-binding</keyword>
<dbReference type="PANTHER" id="PTHR19211">
    <property type="entry name" value="ATP-BINDING TRANSPORT PROTEIN-RELATED"/>
    <property type="match status" value="1"/>
</dbReference>
<dbReference type="InterPro" id="IPR001807">
    <property type="entry name" value="ClC"/>
</dbReference>
<feature type="domain" description="ABC transporter" evidence="20">
    <location>
        <begin position="1668"/>
        <end position="1982"/>
    </location>
</feature>
<dbReference type="GO" id="GO:0005524">
    <property type="term" value="F:ATP binding"/>
    <property type="evidence" value="ECO:0007669"/>
    <property type="project" value="UniProtKB-KW"/>
</dbReference>
<evidence type="ECO:0000313" key="22">
    <source>
        <dbReference type="EMBL" id="CAL1167027.1"/>
    </source>
</evidence>
<evidence type="ECO:0000256" key="8">
    <source>
        <dbReference type="ARBA" id="ARBA00022741"/>
    </source>
</evidence>
<evidence type="ECO:0000256" key="4">
    <source>
        <dbReference type="ARBA" id="ARBA00011054"/>
    </source>
</evidence>
<keyword evidence="12 19" id="KW-1133">Transmembrane helix</keyword>
<comment type="pathway">
    <text evidence="3">Protein biosynthesis; polypeptide chain elongation.</text>
</comment>
<keyword evidence="9 23" id="KW-0251">Elongation factor</keyword>
<evidence type="ECO:0000256" key="16">
    <source>
        <dbReference type="ARBA" id="ARBA00050045"/>
    </source>
</evidence>
<feature type="transmembrane region" description="Helical" evidence="19">
    <location>
        <begin position="967"/>
        <end position="995"/>
    </location>
</feature>
<dbReference type="InterPro" id="IPR021133">
    <property type="entry name" value="HEAT_type_2"/>
</dbReference>
<keyword evidence="5" id="KW-0963">Cytoplasm</keyword>
<dbReference type="Pfam" id="PF24984">
    <property type="entry name" value="HEAT_EF3_GNC1"/>
    <property type="match status" value="1"/>
</dbReference>
<dbReference type="GO" id="GO:0016020">
    <property type="term" value="C:membrane"/>
    <property type="evidence" value="ECO:0007669"/>
    <property type="project" value="UniProtKB-SubCell"/>
</dbReference>
<keyword evidence="10" id="KW-0067">ATP-binding</keyword>
<evidence type="ECO:0000256" key="6">
    <source>
        <dbReference type="ARBA" id="ARBA00022692"/>
    </source>
</evidence>
<evidence type="ECO:0000256" key="11">
    <source>
        <dbReference type="ARBA" id="ARBA00022917"/>
    </source>
</evidence>
<evidence type="ECO:0000256" key="19">
    <source>
        <dbReference type="SAM" id="Phobius"/>
    </source>
</evidence>
<gene>
    <name evidence="21" type="ORF">C1SCF055_LOCUS38609</name>
</gene>
<dbReference type="EMBL" id="CAMXCT020005968">
    <property type="protein sequence ID" value="CAL1167027.1"/>
    <property type="molecule type" value="Genomic_DNA"/>
</dbReference>
<dbReference type="InterPro" id="IPR011989">
    <property type="entry name" value="ARM-like"/>
</dbReference>
<dbReference type="InterPro" id="IPR017871">
    <property type="entry name" value="ABC_transporter-like_CS"/>
</dbReference>
<comment type="caution">
    <text evidence="21">The sequence shown here is derived from an EMBL/GenBank/DDBJ whole genome shotgun (WGS) entry which is preliminary data.</text>
</comment>
<evidence type="ECO:0000256" key="17">
    <source>
        <dbReference type="PROSITE-ProRule" id="PRU00103"/>
    </source>
</evidence>
<dbReference type="SUPFAM" id="SSF48371">
    <property type="entry name" value="ARM repeat"/>
    <property type="match status" value="1"/>
</dbReference>
<evidence type="ECO:0000256" key="12">
    <source>
        <dbReference type="ARBA" id="ARBA00022989"/>
    </source>
</evidence>
<organism evidence="21">
    <name type="scientific">Cladocopium goreaui</name>
    <dbReference type="NCBI Taxonomy" id="2562237"/>
    <lineage>
        <taxon>Eukaryota</taxon>
        <taxon>Sar</taxon>
        <taxon>Alveolata</taxon>
        <taxon>Dinophyceae</taxon>
        <taxon>Suessiales</taxon>
        <taxon>Symbiodiniaceae</taxon>
        <taxon>Cladocopium</taxon>
    </lineage>
</organism>
<feature type="transmembrane region" description="Helical" evidence="19">
    <location>
        <begin position="1057"/>
        <end position="1083"/>
    </location>
</feature>
<dbReference type="InterPro" id="IPR016024">
    <property type="entry name" value="ARM-type_fold"/>
</dbReference>
<dbReference type="SMART" id="SM00382">
    <property type="entry name" value="AAA"/>
    <property type="match status" value="2"/>
</dbReference>
<dbReference type="Pfam" id="PF00654">
    <property type="entry name" value="Voltage_CLC"/>
    <property type="match status" value="1"/>
</dbReference>
<evidence type="ECO:0000259" key="20">
    <source>
        <dbReference type="PROSITE" id="PS50893"/>
    </source>
</evidence>
<feature type="transmembrane region" description="Helical" evidence="19">
    <location>
        <begin position="1007"/>
        <end position="1028"/>
    </location>
</feature>